<dbReference type="InterPro" id="IPR029058">
    <property type="entry name" value="AB_hydrolase_fold"/>
</dbReference>
<evidence type="ECO:0000313" key="2">
    <source>
        <dbReference type="EMBL" id="SFH63818.1"/>
    </source>
</evidence>
<dbReference type="PANTHER" id="PTHR43798">
    <property type="entry name" value="MONOACYLGLYCEROL LIPASE"/>
    <property type="match status" value="1"/>
</dbReference>
<dbReference type="EMBL" id="FOQH01000001">
    <property type="protein sequence ID" value="SFH63818.1"/>
    <property type="molecule type" value="Genomic_DNA"/>
</dbReference>
<evidence type="ECO:0000313" key="3">
    <source>
        <dbReference type="Proteomes" id="UP000199377"/>
    </source>
</evidence>
<dbReference type="Pfam" id="PF00561">
    <property type="entry name" value="Abhydrolase_1"/>
    <property type="match status" value="1"/>
</dbReference>
<dbReference type="InterPro" id="IPR000073">
    <property type="entry name" value="AB_hydrolase_1"/>
</dbReference>
<accession>A0A1I3BNE9</accession>
<organism evidence="2 3">
    <name type="scientific">Albimonas pacifica</name>
    <dbReference type="NCBI Taxonomy" id="1114924"/>
    <lineage>
        <taxon>Bacteria</taxon>
        <taxon>Pseudomonadati</taxon>
        <taxon>Pseudomonadota</taxon>
        <taxon>Alphaproteobacteria</taxon>
        <taxon>Rhodobacterales</taxon>
        <taxon>Paracoccaceae</taxon>
        <taxon>Albimonas</taxon>
    </lineage>
</organism>
<proteinExistence type="predicted"/>
<dbReference type="Proteomes" id="UP000199377">
    <property type="component" value="Unassembled WGS sequence"/>
</dbReference>
<dbReference type="Gene3D" id="3.40.50.1820">
    <property type="entry name" value="alpha/beta hydrolase"/>
    <property type="match status" value="2"/>
</dbReference>
<dbReference type="AlphaFoldDB" id="A0A1I3BNE9"/>
<evidence type="ECO:0000259" key="1">
    <source>
        <dbReference type="Pfam" id="PF00561"/>
    </source>
</evidence>
<protein>
    <submittedName>
        <fullName evidence="2">Pimeloyl-ACP methyl ester carboxylesterase</fullName>
    </submittedName>
</protein>
<keyword evidence="3" id="KW-1185">Reference proteome</keyword>
<feature type="domain" description="AB hydrolase-1" evidence="1">
    <location>
        <begin position="35"/>
        <end position="162"/>
    </location>
</feature>
<dbReference type="InterPro" id="IPR050266">
    <property type="entry name" value="AB_hydrolase_sf"/>
</dbReference>
<dbReference type="PANTHER" id="PTHR43798:SF33">
    <property type="entry name" value="HYDROLASE, PUTATIVE (AFU_ORTHOLOGUE AFUA_2G14860)-RELATED"/>
    <property type="match status" value="1"/>
</dbReference>
<gene>
    <name evidence="2" type="ORF">SAMN05216258_101222</name>
</gene>
<name>A0A1I3BNE9_9RHOB</name>
<dbReference type="OrthoDB" id="9799612at2"/>
<dbReference type="RefSeq" id="WP_143103230.1">
    <property type="nucleotide sequence ID" value="NZ_FOQH01000001.1"/>
</dbReference>
<dbReference type="STRING" id="1114924.SAMN05216258_101222"/>
<dbReference type="GO" id="GO:0016020">
    <property type="term" value="C:membrane"/>
    <property type="evidence" value="ECO:0007669"/>
    <property type="project" value="TreeGrafter"/>
</dbReference>
<dbReference type="SUPFAM" id="SSF53474">
    <property type="entry name" value="alpha/beta-Hydrolases"/>
    <property type="match status" value="2"/>
</dbReference>
<reference evidence="2 3" key="1">
    <citation type="submission" date="2016-10" db="EMBL/GenBank/DDBJ databases">
        <authorList>
            <person name="de Groot N.N."/>
        </authorList>
    </citation>
    <scope>NUCLEOTIDE SEQUENCE [LARGE SCALE GENOMIC DNA]</scope>
    <source>
        <strain evidence="2 3">CGMCC 1.11030</strain>
    </source>
</reference>
<sequence length="495" mass="52996">MPHPVRRHVVEVDGRAVHLRVLGSGPAAVLLHESPRSSVAVQPLAQALADRFTCICPDTPGYGLSDPLPLARPEIADLADATARLLDALGLEAPALYGTHTGAEIALELILRHPGRASVVALDGYPVFTRAEQEEQLRWYLPRFPTRWDGSHMAQLWARVRDQLQFYPWYARGEANRLRFDPRTLEGHDQVIADLMDAGVEDAPNYATGYGAAFRYDGAGAVTRAAQAGAPVIYLCREDDLLHPHLERIAALAPEARLRSLTPDRAAWAAAMAEALAVPGAAPAPALPAQPARLRFTPEGMLMRRAGPAEGAARLLLHGHPGSGAVLARETERAALGGPVFVPDLPGSGRSAPLGGDPATLAARMAGTLAAALPDGPLAVEAWFTAQPVAQALAALDPARFRIAAIHDPLPSGAALDALRARHAQELPSDWHGSHMMAAWWTARDMLAYSPWFERTAATQRPLPAEVDLAILQAQAQAILQGRFTEPEVIRALLG</sequence>